<dbReference type="Proteomes" id="UP001058974">
    <property type="component" value="Chromosome 3"/>
</dbReference>
<evidence type="ECO:0000313" key="2">
    <source>
        <dbReference type="EMBL" id="KAI5428441.1"/>
    </source>
</evidence>
<accession>A0A9D4XVY3</accession>
<evidence type="ECO:0000256" key="1">
    <source>
        <dbReference type="SAM" id="MobiDB-lite"/>
    </source>
</evidence>
<comment type="caution">
    <text evidence="2">The sequence shown here is derived from an EMBL/GenBank/DDBJ whole genome shotgun (WGS) entry which is preliminary data.</text>
</comment>
<reference evidence="2 3" key="1">
    <citation type="journal article" date="2022" name="Nat. Genet.">
        <title>Improved pea reference genome and pan-genome highlight genomic features and evolutionary characteristics.</title>
        <authorList>
            <person name="Yang T."/>
            <person name="Liu R."/>
            <person name="Luo Y."/>
            <person name="Hu S."/>
            <person name="Wang D."/>
            <person name="Wang C."/>
            <person name="Pandey M.K."/>
            <person name="Ge S."/>
            <person name="Xu Q."/>
            <person name="Li N."/>
            <person name="Li G."/>
            <person name="Huang Y."/>
            <person name="Saxena R.K."/>
            <person name="Ji Y."/>
            <person name="Li M."/>
            <person name="Yan X."/>
            <person name="He Y."/>
            <person name="Liu Y."/>
            <person name="Wang X."/>
            <person name="Xiang C."/>
            <person name="Varshney R.K."/>
            <person name="Ding H."/>
            <person name="Gao S."/>
            <person name="Zong X."/>
        </authorList>
    </citation>
    <scope>NUCLEOTIDE SEQUENCE [LARGE SCALE GENOMIC DNA]</scope>
    <source>
        <strain evidence="2 3">cv. Zhongwan 6</strain>
    </source>
</reference>
<keyword evidence="3" id="KW-1185">Reference proteome</keyword>
<dbReference type="EMBL" id="JAMSHJ010000003">
    <property type="protein sequence ID" value="KAI5428441.1"/>
    <property type="molecule type" value="Genomic_DNA"/>
</dbReference>
<evidence type="ECO:0000313" key="3">
    <source>
        <dbReference type="Proteomes" id="UP001058974"/>
    </source>
</evidence>
<name>A0A9D4XVY3_PEA</name>
<organism evidence="2 3">
    <name type="scientific">Pisum sativum</name>
    <name type="common">Garden pea</name>
    <name type="synonym">Lathyrus oleraceus</name>
    <dbReference type="NCBI Taxonomy" id="3888"/>
    <lineage>
        <taxon>Eukaryota</taxon>
        <taxon>Viridiplantae</taxon>
        <taxon>Streptophyta</taxon>
        <taxon>Embryophyta</taxon>
        <taxon>Tracheophyta</taxon>
        <taxon>Spermatophyta</taxon>
        <taxon>Magnoliopsida</taxon>
        <taxon>eudicotyledons</taxon>
        <taxon>Gunneridae</taxon>
        <taxon>Pentapetalae</taxon>
        <taxon>rosids</taxon>
        <taxon>fabids</taxon>
        <taxon>Fabales</taxon>
        <taxon>Fabaceae</taxon>
        <taxon>Papilionoideae</taxon>
        <taxon>50 kb inversion clade</taxon>
        <taxon>NPAAA clade</taxon>
        <taxon>Hologalegina</taxon>
        <taxon>IRL clade</taxon>
        <taxon>Fabeae</taxon>
        <taxon>Lathyrus</taxon>
    </lineage>
</organism>
<feature type="region of interest" description="Disordered" evidence="1">
    <location>
        <begin position="237"/>
        <end position="269"/>
    </location>
</feature>
<dbReference type="AlphaFoldDB" id="A0A9D4XVY3"/>
<feature type="compositionally biased region" description="Basic and acidic residues" evidence="1">
    <location>
        <begin position="258"/>
        <end position="269"/>
    </location>
</feature>
<gene>
    <name evidence="2" type="ORF">KIW84_033431</name>
</gene>
<dbReference type="Gramene" id="Psat03G0343100-T1">
    <property type="protein sequence ID" value="KAI5428441.1"/>
    <property type="gene ID" value="KIW84_033431"/>
</dbReference>
<proteinExistence type="predicted"/>
<feature type="compositionally biased region" description="Low complexity" evidence="1">
    <location>
        <begin position="246"/>
        <end position="256"/>
    </location>
</feature>
<protein>
    <submittedName>
        <fullName evidence="2">Uncharacterized protein</fullName>
    </submittedName>
</protein>
<sequence length="269" mass="29732">MWLIHLILKKTERPSIAFPRSDAADPSMSSLACNNIINSERVTGQYLSIYKEAKFQAVDIRCFLNQMDKRMQLDLGLPSILISAANSTGEALQTRQEKKEGNAANFSPGHRHSSNFKSVDLFSINLCILKGETPQEPKKKFKGNMHLTGEDNQCPATNCQTRLSMSSVFPKATLDSSLSDQSCDLLLGHSGLEVEDPESCSQTKPYNSSKIKAALEVLQSLFKPQCRTSQENCVMSTSKESTDCRSTSADSGKSSSDVLKKKTMLIERH</sequence>